<reference evidence="9 10" key="1">
    <citation type="submission" date="2021-01" db="EMBL/GenBank/DDBJ databases">
        <title>Whole genome shotgun sequence of Plantactinospora mayteni NBRC 109088.</title>
        <authorList>
            <person name="Komaki H."/>
            <person name="Tamura T."/>
        </authorList>
    </citation>
    <scope>NUCLEOTIDE SEQUENCE [LARGE SCALE GENOMIC DNA]</scope>
    <source>
        <strain evidence="9 10">NBRC 109088</strain>
    </source>
</reference>
<keyword evidence="10" id="KW-1185">Reference proteome</keyword>
<keyword evidence="3" id="KW-0808">Transferase</keyword>
<dbReference type="SUPFAM" id="SSF53901">
    <property type="entry name" value="Thiolase-like"/>
    <property type="match status" value="1"/>
</dbReference>
<evidence type="ECO:0000259" key="8">
    <source>
        <dbReference type="PROSITE" id="PS52019"/>
    </source>
</evidence>
<dbReference type="SMART" id="SM00826">
    <property type="entry name" value="PKS_DH"/>
    <property type="match status" value="1"/>
</dbReference>
<dbReference type="InterPro" id="IPR020841">
    <property type="entry name" value="PKS_Beta-ketoAc_synthase_dom"/>
</dbReference>
<evidence type="ECO:0000259" key="7">
    <source>
        <dbReference type="PROSITE" id="PS52004"/>
    </source>
</evidence>
<dbReference type="Gene3D" id="3.30.70.3290">
    <property type="match status" value="1"/>
</dbReference>
<evidence type="ECO:0000256" key="3">
    <source>
        <dbReference type="ARBA" id="ARBA00022679"/>
    </source>
</evidence>
<dbReference type="InterPro" id="IPR032821">
    <property type="entry name" value="PKS_assoc"/>
</dbReference>
<dbReference type="InterPro" id="IPR042104">
    <property type="entry name" value="PKS_dehydratase_sf"/>
</dbReference>
<dbReference type="SUPFAM" id="SSF52151">
    <property type="entry name" value="FabD/lysophospholipase-like"/>
    <property type="match status" value="1"/>
</dbReference>
<feature type="region of interest" description="C-terminal hotdog fold" evidence="4">
    <location>
        <begin position="1507"/>
        <end position="1645"/>
    </location>
</feature>
<dbReference type="SMART" id="SM00823">
    <property type="entry name" value="PKS_PP"/>
    <property type="match status" value="1"/>
</dbReference>
<dbReference type="Pfam" id="PF21089">
    <property type="entry name" value="PKS_DH_N"/>
    <property type="match status" value="1"/>
</dbReference>
<dbReference type="InterPro" id="IPR016039">
    <property type="entry name" value="Thiolase-like"/>
</dbReference>
<dbReference type="Gene3D" id="1.10.1200.10">
    <property type="entry name" value="ACP-like"/>
    <property type="match status" value="1"/>
</dbReference>
<name>A0ABQ4EIB6_9ACTN</name>
<dbReference type="InterPro" id="IPR014030">
    <property type="entry name" value="Ketoacyl_synth_N"/>
</dbReference>
<evidence type="ECO:0000313" key="9">
    <source>
        <dbReference type="EMBL" id="GIG94455.1"/>
    </source>
</evidence>
<dbReference type="Pfam" id="PF14765">
    <property type="entry name" value="PS-DH"/>
    <property type="match status" value="1"/>
</dbReference>
<dbReference type="InterPro" id="IPR014043">
    <property type="entry name" value="Acyl_transferase_dom"/>
</dbReference>
<dbReference type="Pfam" id="PF00698">
    <property type="entry name" value="Acyl_transf_1"/>
    <property type="match status" value="1"/>
</dbReference>
<dbReference type="PROSITE" id="PS52004">
    <property type="entry name" value="KS3_2"/>
    <property type="match status" value="1"/>
</dbReference>
<sequence length="1815" mass="189750">MVAASTPTHSVEPIAVVGMACRLPGARDVDQFWRNLIEGRESITFFTPDELRAAGVPEADVTNPDYVAAAPAIDDPDLFDADLFGMSTNEAEIADPQLRLFLELCHAALENAGYDAFHIEEGVGVFGTSGPPDYYYHHLLGYPGAPGLFAATFNFIDYFATRVNHKLALRGPGVSVHTACSSSLVAVHLASESLRSGECDMAIAGGAVVDLPLGHGHVWTPGGVYTPDGHCRPFDASGNGTIFGSGAGVVALKRLTDAIAAGDNIRAVIRASVVNNDGADKVSYSAPSVTGQTAAIVEAMALAATDPSEIGHVEAHATGTALGDPVEVAALTDAYTTLVAEPLPPASIAIGSVKSNIGHLSAAAGVASLIKTVLMLEHGAIVPTINVAAVNPRLELDKTPFEVATALRPWPRRPDRPRVAAVSSLGVGGTNAHLVLAEGPAPLEQPVTGEPRALIWSARDEGGVAELADRLGGYLDRCGEIGFADAAATLQHGRTHHPVRAGLVAATAAEAAAGLRGDRRRVATGQVADDAATTLLFPGQGSERPGMATGLYGTVRAFTVAMDECLELFEKDGVELYDTWTTGAVLPPDPTVVQPLLFAVEYSMAAMWTGLGAAPATVLGHSLGELVAATVAGVFDLPDAARIVGARAAAMAAHPCEGGMLAVAAPVDAMTELLADGASGEVVVAAINRPRQTVLSGPTEALEKLRTALLGRDIRSRMLPTAHAFHHPGWAAAVTRWRTAFADVRPRAPRLRLISARTGRSVTAEEATDPAFWTDQLLHPVRFWPAMERLLAEGEHTLLESGHGNTLTGLARTHPALARQGRAVAVTLSEDSVAGALTAATRLWVRGVPIDWAAAGQPSPMRRAALPGYPYRRRRYWVDRRARVAPPAPVVEAEPVGAVEHGPAAESSHSTAEAVPFSVLGWSPQERPAAPLPAGGTALVLLPASGDAAMAVLLATQRAGLRVVRVRPGTGYAERAGEFTVDIGRHDDLDRVLSTLAERGGYPDVLVHAAALDPMPEATSGTLPGQLDVAFSSLLALAQGALRHPPGRTPPRLVVITAGAVDVSGSDPVVPAKATALGLVRTLGGEAPGLTARVIDVGARVPAAEVAEELRVDRATPVVALRGRQRWLPVERPLTVPTADREVIREQGVYLITGGFGGLGTAVAFGLARTGLRPRLVLVGRHDPTAGAVDDPATGQARDAVAELRAQGAEVLTMGADVSDAAALAAVVDAVTTRYGPVAGLFHLAGVPGDRMVAFRKPADAVAVLRPKTFGTVALTEVFTTRPPLDFAVFFASRAGAEGLVGGADYAAANCFLDATAAVSPLADGRVLSIDWPVWQGAGMVDPDGPDLMRLSRTVAALAAGATVGTRHAAPLPPAAEIVWAGEVGAATHWVLDEHRVARKPLMPGTGYLDLVVTVVTERAGDPACVVELTDVVFRAPLYDQKRREVRLTLQPAPDGADAHDFAVASRPVADPVGEWTEHVTGRVATSTEAEQVDDRRVDVDAIRHRIEAAGPAGGSAGGGPRPFQLGPRWHNTAEAWRSTEEHLLRLELSPAFASDLTEHRLHPALLDTATAAIRTPEQTSFVPFVYRRLVLYRNLPGRLYGHARRRPADADTALGDVDLIAEDGTVLASVQGFTMRRTDFTDGWDRQAPPSGAATAPPGHQEPAPASGLDPDEGVRLLWRLLSARASGVVLVRPYEDGRPVPLGAVLEPTVAEPSVLPSAVSAPPATVGVTASPAIPASQADPDVRLRDLWAQILGTPPTGDDEDFFDAGGNSLAAVELMAQIRAVFGVRLSIGLLLERRTFGGLLAMLAESEG</sequence>
<dbReference type="Proteomes" id="UP000621500">
    <property type="component" value="Unassembled WGS sequence"/>
</dbReference>
<dbReference type="Pfam" id="PF00550">
    <property type="entry name" value="PP-binding"/>
    <property type="match status" value="1"/>
</dbReference>
<dbReference type="InterPro" id="IPR057326">
    <property type="entry name" value="KR_dom"/>
</dbReference>
<feature type="compositionally biased region" description="Low complexity" evidence="5">
    <location>
        <begin position="1649"/>
        <end position="1660"/>
    </location>
</feature>
<dbReference type="InterPro" id="IPR013968">
    <property type="entry name" value="PKS_KR"/>
</dbReference>
<dbReference type="InterPro" id="IPR049551">
    <property type="entry name" value="PKS_DH_C"/>
</dbReference>
<comment type="caution">
    <text evidence="9">The sequence shown here is derived from an EMBL/GenBank/DDBJ whole genome shotgun (WGS) entry which is preliminary data.</text>
</comment>
<keyword evidence="1" id="KW-0596">Phosphopantetheine</keyword>
<dbReference type="InterPro" id="IPR014031">
    <property type="entry name" value="Ketoacyl_synth_C"/>
</dbReference>
<proteinExistence type="predicted"/>
<dbReference type="SUPFAM" id="SSF47336">
    <property type="entry name" value="ACP-like"/>
    <property type="match status" value="1"/>
</dbReference>
<feature type="domain" description="PKS/mFAS DH" evidence="8">
    <location>
        <begin position="1361"/>
        <end position="1645"/>
    </location>
</feature>
<evidence type="ECO:0008006" key="11">
    <source>
        <dbReference type="Google" id="ProtNLM"/>
    </source>
</evidence>
<dbReference type="InterPro" id="IPR050091">
    <property type="entry name" value="PKS_NRPS_Biosynth_Enz"/>
</dbReference>
<dbReference type="PROSITE" id="PS50075">
    <property type="entry name" value="CARRIER"/>
    <property type="match status" value="1"/>
</dbReference>
<evidence type="ECO:0000256" key="5">
    <source>
        <dbReference type="SAM" id="MobiDB-lite"/>
    </source>
</evidence>
<dbReference type="SMART" id="SM00822">
    <property type="entry name" value="PKS_KR"/>
    <property type="match status" value="1"/>
</dbReference>
<evidence type="ECO:0000256" key="4">
    <source>
        <dbReference type="PROSITE-ProRule" id="PRU01363"/>
    </source>
</evidence>
<dbReference type="Pfam" id="PF02801">
    <property type="entry name" value="Ketoacyl-synt_C"/>
    <property type="match status" value="1"/>
</dbReference>
<dbReference type="InterPro" id="IPR036291">
    <property type="entry name" value="NAD(P)-bd_dom_sf"/>
</dbReference>
<dbReference type="Gene3D" id="3.40.47.10">
    <property type="match status" value="1"/>
</dbReference>
<accession>A0ABQ4EIB6</accession>
<evidence type="ECO:0000259" key="6">
    <source>
        <dbReference type="PROSITE" id="PS50075"/>
    </source>
</evidence>
<dbReference type="InterPro" id="IPR049900">
    <property type="entry name" value="PKS_mFAS_DH"/>
</dbReference>
<dbReference type="SUPFAM" id="SSF55048">
    <property type="entry name" value="Probable ACP-binding domain of malonyl-CoA ACP transacylase"/>
    <property type="match status" value="1"/>
</dbReference>
<dbReference type="SUPFAM" id="SSF51735">
    <property type="entry name" value="NAD(P)-binding Rossmann-fold domains"/>
    <property type="match status" value="2"/>
</dbReference>
<dbReference type="PANTHER" id="PTHR43775">
    <property type="entry name" value="FATTY ACID SYNTHASE"/>
    <property type="match status" value="1"/>
</dbReference>
<dbReference type="Pfam" id="PF16197">
    <property type="entry name" value="KAsynt_C_assoc"/>
    <property type="match status" value="1"/>
</dbReference>
<dbReference type="InterPro" id="IPR020806">
    <property type="entry name" value="PKS_PP-bd"/>
</dbReference>
<dbReference type="Gene3D" id="3.40.50.720">
    <property type="entry name" value="NAD(P)-binding Rossmann-like Domain"/>
    <property type="match status" value="1"/>
</dbReference>
<evidence type="ECO:0000256" key="1">
    <source>
        <dbReference type="ARBA" id="ARBA00022450"/>
    </source>
</evidence>
<dbReference type="Pfam" id="PF00109">
    <property type="entry name" value="ketoacyl-synt"/>
    <property type="match status" value="1"/>
</dbReference>
<dbReference type="InterPro" id="IPR016035">
    <property type="entry name" value="Acyl_Trfase/lysoPLipase"/>
</dbReference>
<evidence type="ECO:0000313" key="10">
    <source>
        <dbReference type="Proteomes" id="UP000621500"/>
    </source>
</evidence>
<feature type="domain" description="Carrier" evidence="6">
    <location>
        <begin position="1739"/>
        <end position="1814"/>
    </location>
</feature>
<evidence type="ECO:0000256" key="2">
    <source>
        <dbReference type="ARBA" id="ARBA00022553"/>
    </source>
</evidence>
<feature type="domain" description="Ketosynthase family 3 (KS3)" evidence="7">
    <location>
        <begin position="11"/>
        <end position="438"/>
    </location>
</feature>
<organism evidence="9 10">
    <name type="scientific">Plantactinospora mayteni</name>
    <dbReference type="NCBI Taxonomy" id="566021"/>
    <lineage>
        <taxon>Bacteria</taxon>
        <taxon>Bacillati</taxon>
        <taxon>Actinomycetota</taxon>
        <taxon>Actinomycetes</taxon>
        <taxon>Micromonosporales</taxon>
        <taxon>Micromonosporaceae</taxon>
        <taxon>Plantactinospora</taxon>
    </lineage>
</organism>
<dbReference type="PANTHER" id="PTHR43775:SF37">
    <property type="entry name" value="SI:DKEY-61P9.11"/>
    <property type="match status" value="1"/>
</dbReference>
<gene>
    <name evidence="9" type="ORF">Pma05_10280</name>
</gene>
<dbReference type="EMBL" id="BONX01000004">
    <property type="protein sequence ID" value="GIG94455.1"/>
    <property type="molecule type" value="Genomic_DNA"/>
</dbReference>
<dbReference type="Gene3D" id="3.40.366.10">
    <property type="entry name" value="Malonyl-Coenzyme A Acyl Carrier Protein, domain 2"/>
    <property type="match status" value="1"/>
</dbReference>
<feature type="active site" description="Proton acceptor; for dehydratase activity" evidence="4">
    <location>
        <position position="1395"/>
    </location>
</feature>
<dbReference type="Pfam" id="PF08659">
    <property type="entry name" value="KR"/>
    <property type="match status" value="1"/>
</dbReference>
<dbReference type="SMART" id="SM00825">
    <property type="entry name" value="PKS_KS"/>
    <property type="match status" value="1"/>
</dbReference>
<feature type="active site" description="Proton donor; for dehydratase activity" evidence="4">
    <location>
        <position position="1568"/>
    </location>
</feature>
<dbReference type="InterPro" id="IPR016036">
    <property type="entry name" value="Malonyl_transacylase_ACP-bd"/>
</dbReference>
<dbReference type="InterPro" id="IPR020807">
    <property type="entry name" value="PKS_DH"/>
</dbReference>
<feature type="region of interest" description="Disordered" evidence="5">
    <location>
        <begin position="1641"/>
        <end position="1671"/>
    </location>
</feature>
<dbReference type="InterPro" id="IPR001227">
    <property type="entry name" value="Ac_transferase_dom_sf"/>
</dbReference>
<dbReference type="Gene3D" id="3.10.129.110">
    <property type="entry name" value="Polyketide synthase dehydratase"/>
    <property type="match status" value="1"/>
</dbReference>
<dbReference type="PROSITE" id="PS52019">
    <property type="entry name" value="PKS_MFAS_DH"/>
    <property type="match status" value="1"/>
</dbReference>
<dbReference type="SMART" id="SM00827">
    <property type="entry name" value="PKS_AT"/>
    <property type="match status" value="1"/>
</dbReference>
<feature type="region of interest" description="N-terminal hotdog fold" evidence="4">
    <location>
        <begin position="1361"/>
        <end position="1491"/>
    </location>
</feature>
<dbReference type="InterPro" id="IPR049552">
    <property type="entry name" value="PKS_DH_N"/>
</dbReference>
<dbReference type="InterPro" id="IPR036736">
    <property type="entry name" value="ACP-like_sf"/>
</dbReference>
<dbReference type="CDD" id="cd00833">
    <property type="entry name" value="PKS"/>
    <property type="match status" value="1"/>
</dbReference>
<dbReference type="InterPro" id="IPR009081">
    <property type="entry name" value="PP-bd_ACP"/>
</dbReference>
<keyword evidence="2" id="KW-0597">Phosphoprotein</keyword>
<protein>
    <recommendedName>
        <fullName evidence="11">Acyl transferase domain-containing protein</fullName>
    </recommendedName>
</protein>